<dbReference type="InterPro" id="IPR020630">
    <property type="entry name" value="THF_DH/CycHdrlase_cat_dom"/>
</dbReference>
<dbReference type="HOGENOM" id="CLU_003601_2_0_1"/>
<evidence type="ECO:0000256" key="5">
    <source>
        <dbReference type="ARBA" id="ARBA00011738"/>
    </source>
</evidence>
<dbReference type="InterPro" id="IPR020867">
    <property type="entry name" value="THF_DH/CycHdrlase_CS"/>
</dbReference>
<name>Q756S6_EREGS</name>
<evidence type="ECO:0000256" key="9">
    <source>
        <dbReference type="ARBA" id="ARBA00017592"/>
    </source>
</evidence>
<dbReference type="Pfam" id="PF01268">
    <property type="entry name" value="FTHFS"/>
    <property type="match status" value="1"/>
</dbReference>
<feature type="domain" description="Tetrahydrofolate dehydrogenase/cyclohydrolase NAD(P)-binding" evidence="24">
    <location>
        <begin position="168"/>
        <end position="316"/>
    </location>
</feature>
<evidence type="ECO:0000256" key="17">
    <source>
        <dbReference type="ARBA" id="ARBA00022857"/>
    </source>
</evidence>
<dbReference type="PROSITE" id="PS00767">
    <property type="entry name" value="THF_DHG_CYH_2"/>
    <property type="match status" value="1"/>
</dbReference>
<dbReference type="FunFam" id="3.40.50.720:FF:000006">
    <property type="entry name" value="Bifunctional protein FolD"/>
    <property type="match status" value="1"/>
</dbReference>
<keyword evidence="26" id="KW-1185">Reference proteome</keyword>
<dbReference type="FunCoup" id="Q756S6">
    <property type="interactions" value="1104"/>
</dbReference>
<gene>
    <name evidence="25" type="ORF">AGOS_AER178W</name>
</gene>
<reference evidence="26" key="2">
    <citation type="journal article" date="2013" name="G3 (Bethesda)">
        <title>Genomes of Ashbya fungi isolated from insects reveal four mating-type loci, numerous translocations, lack of transposons, and distinct gene duplications.</title>
        <authorList>
            <person name="Dietrich F.S."/>
            <person name="Voegeli S."/>
            <person name="Kuo S."/>
            <person name="Philippsen P."/>
        </authorList>
    </citation>
    <scope>GENOME REANNOTATION</scope>
    <source>
        <strain evidence="26">ATCC 10895 / CBS 109.51 / FGSC 9923 / NRRL Y-1056</strain>
    </source>
</reference>
<evidence type="ECO:0000256" key="20">
    <source>
        <dbReference type="ARBA" id="ARBA00051435"/>
    </source>
</evidence>
<dbReference type="OMA" id="IKRVVDC"/>
<evidence type="ECO:0000256" key="15">
    <source>
        <dbReference type="ARBA" id="ARBA00022801"/>
    </source>
</evidence>
<keyword evidence="13" id="KW-0547">Nucleotide-binding</keyword>
<organism evidence="25 26">
    <name type="scientific">Eremothecium gossypii (strain ATCC 10895 / CBS 109.51 / FGSC 9923 / NRRL Y-1056)</name>
    <name type="common">Yeast</name>
    <name type="synonym">Ashbya gossypii</name>
    <dbReference type="NCBI Taxonomy" id="284811"/>
    <lineage>
        <taxon>Eukaryota</taxon>
        <taxon>Fungi</taxon>
        <taxon>Dikarya</taxon>
        <taxon>Ascomycota</taxon>
        <taxon>Saccharomycotina</taxon>
        <taxon>Saccharomycetes</taxon>
        <taxon>Saccharomycetales</taxon>
        <taxon>Saccharomycetaceae</taxon>
        <taxon>Eremothecium</taxon>
    </lineage>
</organism>
<evidence type="ECO:0000313" key="26">
    <source>
        <dbReference type="Proteomes" id="UP000000591"/>
    </source>
</evidence>
<dbReference type="SUPFAM" id="SSF53223">
    <property type="entry name" value="Aminoacid dehydrogenase-like, N-terminal domain"/>
    <property type="match status" value="1"/>
</dbReference>
<dbReference type="Pfam" id="PF02882">
    <property type="entry name" value="THF_DHG_CYH_C"/>
    <property type="match status" value="1"/>
</dbReference>
<evidence type="ECO:0000256" key="2">
    <source>
        <dbReference type="ARBA" id="ARBA00004777"/>
    </source>
</evidence>
<dbReference type="OrthoDB" id="5126881at2759"/>
<keyword evidence="18" id="KW-0560">Oxidoreductase</keyword>
<dbReference type="PANTHER" id="PTHR48099:SF26">
    <property type="entry name" value="C-1-TETRAHYDROFOLATE SYNTHASE, MITOCHONDRIAL"/>
    <property type="match status" value="1"/>
</dbReference>
<dbReference type="UniPathway" id="UPA00193"/>
<keyword evidence="10" id="KW-0963">Cytoplasm</keyword>
<comment type="subcellular location">
    <subcellularLocation>
        <location evidence="1">Cytoplasm</location>
    </subcellularLocation>
</comment>
<dbReference type="FunFam" id="3.40.50.10860:FF:000005">
    <property type="entry name" value="C-1-tetrahydrofolate synthase, cytoplasmic, putative"/>
    <property type="match status" value="1"/>
</dbReference>
<dbReference type="EMBL" id="AE016818">
    <property type="protein sequence ID" value="AAS52859.1"/>
    <property type="molecule type" value="Genomic_DNA"/>
</dbReference>
<dbReference type="GO" id="GO:0005524">
    <property type="term" value="F:ATP binding"/>
    <property type="evidence" value="ECO:0007669"/>
    <property type="project" value="UniProtKB-KW"/>
</dbReference>
<evidence type="ECO:0000256" key="13">
    <source>
        <dbReference type="ARBA" id="ARBA00022741"/>
    </source>
</evidence>
<dbReference type="GO" id="GO:0004488">
    <property type="term" value="F:methylenetetrahydrofolate dehydrogenase (NADP+) activity"/>
    <property type="evidence" value="ECO:0000318"/>
    <property type="project" value="GO_Central"/>
</dbReference>
<dbReference type="CDD" id="cd01080">
    <property type="entry name" value="NAD_bind_m-THF_DH_Cyclohyd"/>
    <property type="match status" value="1"/>
</dbReference>
<evidence type="ECO:0000256" key="7">
    <source>
        <dbReference type="ARBA" id="ARBA00012776"/>
    </source>
</evidence>
<dbReference type="FunFam" id="3.40.50.300:FF:001123">
    <property type="entry name" value="C-1-tetrahydrofolate synthase, cytoplasmic isoform X2"/>
    <property type="match status" value="1"/>
</dbReference>
<accession>Q756S6</accession>
<evidence type="ECO:0000256" key="19">
    <source>
        <dbReference type="ARBA" id="ARBA00023268"/>
    </source>
</evidence>
<evidence type="ECO:0000259" key="23">
    <source>
        <dbReference type="Pfam" id="PF00763"/>
    </source>
</evidence>
<dbReference type="InterPro" id="IPR046346">
    <property type="entry name" value="Aminoacid_DH-like_N_sf"/>
</dbReference>
<keyword evidence="19" id="KW-0511">Multifunctional enzyme</keyword>
<dbReference type="Proteomes" id="UP000000591">
    <property type="component" value="Chromosome V"/>
</dbReference>
<evidence type="ECO:0000256" key="12">
    <source>
        <dbReference type="ARBA" id="ARBA00022598"/>
    </source>
</evidence>
<dbReference type="eggNOG" id="KOG4230">
    <property type="taxonomic scope" value="Eukaryota"/>
</dbReference>
<evidence type="ECO:0000256" key="10">
    <source>
        <dbReference type="ARBA" id="ARBA00022490"/>
    </source>
</evidence>
<dbReference type="HAMAP" id="MF_01543">
    <property type="entry name" value="FTHFS"/>
    <property type="match status" value="1"/>
</dbReference>
<evidence type="ECO:0000256" key="4">
    <source>
        <dbReference type="ARBA" id="ARBA00006985"/>
    </source>
</evidence>
<dbReference type="CDD" id="cd00477">
    <property type="entry name" value="FTHFS"/>
    <property type="match status" value="1"/>
</dbReference>
<dbReference type="STRING" id="284811.Q756S6"/>
<keyword evidence="16" id="KW-0067">ATP-binding</keyword>
<dbReference type="Gene3D" id="3.40.50.300">
    <property type="entry name" value="P-loop containing nucleotide triphosphate hydrolases"/>
    <property type="match status" value="2"/>
</dbReference>
<dbReference type="EC" id="3.5.4.9" evidence="7"/>
<dbReference type="GO" id="GO:0005829">
    <property type="term" value="C:cytosol"/>
    <property type="evidence" value="ECO:0000318"/>
    <property type="project" value="GO_Central"/>
</dbReference>
<dbReference type="Gene3D" id="3.40.50.10860">
    <property type="entry name" value="Leucine Dehydrogenase, chain A, domain 1"/>
    <property type="match status" value="1"/>
</dbReference>
<dbReference type="GeneID" id="4621244"/>
<dbReference type="Gene3D" id="3.10.410.10">
    <property type="entry name" value="Formyltetrahydrofolate synthetase, domain 3"/>
    <property type="match status" value="1"/>
</dbReference>
<evidence type="ECO:0000256" key="11">
    <source>
        <dbReference type="ARBA" id="ARBA00022563"/>
    </source>
</evidence>
<evidence type="ECO:0000256" key="22">
    <source>
        <dbReference type="ARBA" id="ARBA00052163"/>
    </source>
</evidence>
<dbReference type="PROSITE" id="PS00766">
    <property type="entry name" value="THF_DHG_CYH_1"/>
    <property type="match status" value="1"/>
</dbReference>
<keyword evidence="17" id="KW-0521">NADP</keyword>
<dbReference type="RefSeq" id="NP_985035.1">
    <property type="nucleotide sequence ID" value="NM_210389.1"/>
</dbReference>
<dbReference type="InterPro" id="IPR000559">
    <property type="entry name" value="Formate_THF_ligase"/>
</dbReference>
<dbReference type="SUPFAM" id="SSF52540">
    <property type="entry name" value="P-loop containing nucleoside triphosphate hydrolases"/>
    <property type="match status" value="1"/>
</dbReference>
<dbReference type="Gene3D" id="3.40.50.720">
    <property type="entry name" value="NAD(P)-binding Rossmann-like Domain"/>
    <property type="match status" value="1"/>
</dbReference>
<comment type="catalytic activity">
    <reaction evidence="20">
        <text>(6R)-5,10-methylene-5,6,7,8-tetrahydrofolate + NADP(+) = (6R)-5,10-methenyltetrahydrofolate + NADPH</text>
        <dbReference type="Rhea" id="RHEA:22812"/>
        <dbReference type="ChEBI" id="CHEBI:15636"/>
        <dbReference type="ChEBI" id="CHEBI:57455"/>
        <dbReference type="ChEBI" id="CHEBI:57783"/>
        <dbReference type="ChEBI" id="CHEBI:58349"/>
        <dbReference type="EC" id="1.5.1.5"/>
    </reaction>
    <physiologicalReaction direction="left-to-right" evidence="20">
        <dbReference type="Rhea" id="RHEA:22813"/>
    </physiologicalReaction>
    <physiologicalReaction direction="right-to-left" evidence="20">
        <dbReference type="Rhea" id="RHEA:22814"/>
    </physiologicalReaction>
</comment>
<dbReference type="SUPFAM" id="SSF51735">
    <property type="entry name" value="NAD(P)-binding Rossmann-fold domains"/>
    <property type="match status" value="1"/>
</dbReference>
<feature type="domain" description="Tetrahydrofolate dehydrogenase/cyclohydrolase catalytic" evidence="23">
    <location>
        <begin position="31"/>
        <end position="147"/>
    </location>
</feature>
<dbReference type="GO" id="GO:0035999">
    <property type="term" value="P:tetrahydrofolate interconversion"/>
    <property type="evidence" value="ECO:0000318"/>
    <property type="project" value="GO_Central"/>
</dbReference>
<dbReference type="InterPro" id="IPR020631">
    <property type="entry name" value="THF_DH/CycHdrlase_NAD-bd_dom"/>
</dbReference>
<evidence type="ECO:0000256" key="8">
    <source>
        <dbReference type="ARBA" id="ARBA00012859"/>
    </source>
</evidence>
<comment type="subunit">
    <text evidence="5">Homodimer.</text>
</comment>
<keyword evidence="14" id="KW-0658">Purine biosynthesis</keyword>
<reference evidence="25 26" key="1">
    <citation type="journal article" date="2004" name="Science">
        <title>The Ashbya gossypii genome as a tool for mapping the ancient Saccharomyces cerevisiae genome.</title>
        <authorList>
            <person name="Dietrich F.S."/>
            <person name="Voegeli S."/>
            <person name="Brachat S."/>
            <person name="Lerch A."/>
            <person name="Gates K."/>
            <person name="Steiner S."/>
            <person name="Mohr C."/>
            <person name="Pohlmann R."/>
            <person name="Luedi P."/>
            <person name="Choi S."/>
            <person name="Wing R.A."/>
            <person name="Flavier A."/>
            <person name="Gaffney T.D."/>
            <person name="Philippsen P."/>
        </authorList>
    </citation>
    <scope>NUCLEOTIDE SEQUENCE [LARGE SCALE GENOMIC DNA]</scope>
    <source>
        <strain evidence="26">ATCC 10895 / CBS 109.51 / FGSC 9923 / NRRL Y-1056</strain>
    </source>
</reference>
<comment type="pathway">
    <text evidence="2">One-carbon metabolism; tetrahydrofolate interconversion.</text>
</comment>
<dbReference type="PRINTS" id="PR00085">
    <property type="entry name" value="THFDHDRGNASE"/>
</dbReference>
<dbReference type="InterPro" id="IPR027417">
    <property type="entry name" value="P-loop_NTPase"/>
</dbReference>
<dbReference type="FunFam" id="3.40.50.300:FF:000245">
    <property type="entry name" value="C-1-tetrahydrofolate synthase, cytoplasmic"/>
    <property type="match status" value="1"/>
</dbReference>
<dbReference type="PROSITE" id="PS00722">
    <property type="entry name" value="FTHFS_2"/>
    <property type="match status" value="1"/>
</dbReference>
<comment type="similarity">
    <text evidence="4">In the C-terminal section; belongs to the formate--tetrahydrofolate ligase family.</text>
</comment>
<protein>
    <recommendedName>
        <fullName evidence="9">C-1-tetrahydrofolate synthase, cytoplasmic</fullName>
        <ecNumber evidence="8">1.5.1.5</ecNumber>
        <ecNumber evidence="7">3.5.4.9</ecNumber>
        <ecNumber evidence="6">6.3.4.3</ecNumber>
    </recommendedName>
</protein>
<evidence type="ECO:0000256" key="6">
    <source>
        <dbReference type="ARBA" id="ARBA00012295"/>
    </source>
</evidence>
<sequence>MLRTFTEWSILRSNTQLGAFSCPVRRHYHLISGKSIAKTIRDNALREVKEIRQQVPDFNPKLKILQVGSRPDSSAYVRMKLKASTESGVECDVEKLPEDITQLELLRKIEKINSDAEVHGILIQLPLPKHLDEVTVTNAVDHEKDVDGFHRYNVGELAKRGGKPYFLPCTPNACIQLLKECGVEIRGKQAVVIGRSDIVGTPVATMLKNLDATVTVAHRHTTNLPQVLSTADIVVAACGVPNYIKGEWLKDGAVVIDVGINYVQDSTKKSGQRLVGDVDFESAKEKASHITPVPGGVGPMTVAMLVQNVLTAAKRSLQKDAEVPVITPLPVNFEMPVPSDIDISRKQNPKHISQVAAELGIRDHELELFGHYKAKISPKLLQRLHANQNANYVLVAGITPTPLGEGKSTTTMGLVQALSAHLGKRAIANVRQPSMGPTFGVKGGAAGGGYAQVIPMDEFNLHLTGDIHAISAANNLLAAAIDTRMFHEHTQKNDATFYNRLVPKKGGSRKFTKSMLKRLQKLGINKTDPDSLSPKEIKRFARLNIDTDTITIKRVVDVNDRLLRQITIGQAHTEKGFTRTTGFDITVASELMAILALSKDFADMRERVGRMVVAANLDGEPITAEDVGCAGAVAALLKDAIKPTLMQSLEGTPVLVHAGPFANISIGASSVIADRIALKLVGTSPHSPEGTDAGYVVTEAGFDFTMGGERFLNIKCRSSGLKPNTIVIVATVRALKLHGGGPEVKPGQPLTPHYTEENLELVTRGAANLQKQIRNAKLFGVPVVVAVNRFESDTDAEIEIIQKAAKEAGAHDAIAANHWAEGGKGAVTLAEAVINSCKQPSSFKFLYDVDQPVTEKLSTIVRKMYGGSAIDLSPTAQKKIALYTAQGFDKLPICIAKTQYSLSHDATLKNVPSDFVFPIRDIRASIGAGYLYALAAEIQTIPGLSTNAGYMNVEVSDDGEIEGLF</sequence>
<dbReference type="EC" id="1.5.1.5" evidence="8"/>
<dbReference type="AlphaFoldDB" id="Q756S6"/>
<dbReference type="InterPro" id="IPR000672">
    <property type="entry name" value="THF_DH/CycHdrlase"/>
</dbReference>
<evidence type="ECO:0000256" key="18">
    <source>
        <dbReference type="ARBA" id="ARBA00023002"/>
    </source>
</evidence>
<dbReference type="InParanoid" id="Q756S6"/>
<dbReference type="PANTHER" id="PTHR48099">
    <property type="entry name" value="C-1-TETRAHYDROFOLATE SYNTHASE, CYTOPLASMIC-RELATED"/>
    <property type="match status" value="1"/>
</dbReference>
<comment type="catalytic activity">
    <reaction evidence="22">
        <text>(6R)-5,10-methenyltetrahydrofolate + H2O = (6R)-10-formyltetrahydrofolate + H(+)</text>
        <dbReference type="Rhea" id="RHEA:23700"/>
        <dbReference type="ChEBI" id="CHEBI:15377"/>
        <dbReference type="ChEBI" id="CHEBI:15378"/>
        <dbReference type="ChEBI" id="CHEBI:57455"/>
        <dbReference type="ChEBI" id="CHEBI:195366"/>
        <dbReference type="EC" id="3.5.4.9"/>
    </reaction>
    <physiologicalReaction direction="left-to-right" evidence="22">
        <dbReference type="Rhea" id="RHEA:23701"/>
    </physiologicalReaction>
    <physiologicalReaction direction="right-to-left" evidence="22">
        <dbReference type="Rhea" id="RHEA:23702"/>
    </physiologicalReaction>
</comment>
<dbReference type="EC" id="6.3.4.3" evidence="6"/>
<keyword evidence="12" id="KW-0436">Ligase</keyword>
<dbReference type="FunFam" id="3.10.410.10:FF:000001">
    <property type="entry name" value="Putative formate--tetrahydrofolate ligase"/>
    <property type="match status" value="1"/>
</dbReference>
<dbReference type="PROSITE" id="PS00721">
    <property type="entry name" value="FTHFS_1"/>
    <property type="match status" value="1"/>
</dbReference>
<dbReference type="Pfam" id="PF00763">
    <property type="entry name" value="THF_DHG_CYH"/>
    <property type="match status" value="1"/>
</dbReference>
<comment type="catalytic activity">
    <reaction evidence="21">
        <text>(6S)-5,6,7,8-tetrahydrofolate + formate + ATP = (6R)-10-formyltetrahydrofolate + ADP + phosphate</text>
        <dbReference type="Rhea" id="RHEA:20221"/>
        <dbReference type="ChEBI" id="CHEBI:15740"/>
        <dbReference type="ChEBI" id="CHEBI:30616"/>
        <dbReference type="ChEBI" id="CHEBI:43474"/>
        <dbReference type="ChEBI" id="CHEBI:57453"/>
        <dbReference type="ChEBI" id="CHEBI:195366"/>
        <dbReference type="ChEBI" id="CHEBI:456216"/>
        <dbReference type="EC" id="6.3.4.3"/>
    </reaction>
    <physiologicalReaction direction="left-to-right" evidence="21">
        <dbReference type="Rhea" id="RHEA:20222"/>
    </physiologicalReaction>
    <physiologicalReaction direction="right-to-left" evidence="21">
        <dbReference type="Rhea" id="RHEA:20223"/>
    </physiologicalReaction>
</comment>
<dbReference type="GO" id="GO:0006164">
    <property type="term" value="P:purine nucleotide biosynthetic process"/>
    <property type="evidence" value="ECO:0007669"/>
    <property type="project" value="UniProtKB-KW"/>
</dbReference>
<keyword evidence="11" id="KW-0554">One-carbon metabolism</keyword>
<evidence type="ECO:0000256" key="1">
    <source>
        <dbReference type="ARBA" id="ARBA00004496"/>
    </source>
</evidence>
<evidence type="ECO:0000259" key="24">
    <source>
        <dbReference type="Pfam" id="PF02882"/>
    </source>
</evidence>
<evidence type="ECO:0000313" key="25">
    <source>
        <dbReference type="EMBL" id="AAS52859.1"/>
    </source>
</evidence>
<dbReference type="HAMAP" id="MF_01576">
    <property type="entry name" value="THF_DHG_CYH"/>
    <property type="match status" value="1"/>
</dbReference>
<evidence type="ECO:0000256" key="14">
    <source>
        <dbReference type="ARBA" id="ARBA00022755"/>
    </source>
</evidence>
<comment type="similarity">
    <text evidence="3">In the N-terminal section; belongs to the tetrahydrofolate dehydrogenase/cyclohydrolase family.</text>
</comment>
<dbReference type="InterPro" id="IPR036291">
    <property type="entry name" value="NAD(P)-bd_dom_sf"/>
</dbReference>
<dbReference type="GO" id="GO:0005739">
    <property type="term" value="C:mitochondrion"/>
    <property type="evidence" value="ECO:0000318"/>
    <property type="project" value="GO_Central"/>
</dbReference>
<evidence type="ECO:0000256" key="3">
    <source>
        <dbReference type="ARBA" id="ARBA00005559"/>
    </source>
</evidence>
<proteinExistence type="inferred from homology"/>
<keyword evidence="15" id="KW-0378">Hydrolase</keyword>
<evidence type="ECO:0000256" key="16">
    <source>
        <dbReference type="ARBA" id="ARBA00022840"/>
    </source>
</evidence>
<evidence type="ECO:0000256" key="21">
    <source>
        <dbReference type="ARBA" id="ARBA00051544"/>
    </source>
</evidence>
<dbReference type="GO" id="GO:0004477">
    <property type="term" value="F:methenyltetrahydrofolate cyclohydrolase activity"/>
    <property type="evidence" value="ECO:0000318"/>
    <property type="project" value="GO_Central"/>
</dbReference>
<dbReference type="KEGG" id="ago:AGOS_AER178W"/>
<dbReference type="InterPro" id="IPR020628">
    <property type="entry name" value="Formate_THF_ligase_CS"/>
</dbReference>
<dbReference type="GO" id="GO:0004329">
    <property type="term" value="F:formate-tetrahydrofolate ligase activity"/>
    <property type="evidence" value="ECO:0007669"/>
    <property type="project" value="UniProtKB-EC"/>
</dbReference>